<feature type="domain" description="HTH tetR-type" evidence="5">
    <location>
        <begin position="1"/>
        <end position="61"/>
    </location>
</feature>
<evidence type="ECO:0000256" key="1">
    <source>
        <dbReference type="ARBA" id="ARBA00023015"/>
    </source>
</evidence>
<reference evidence="6 7" key="1">
    <citation type="submission" date="2018-07" db="EMBL/GenBank/DDBJ databases">
        <title>Genomic Encyclopedia of Type Strains, Phase III (KMG-III): the genomes of soil and plant-associated and newly described type strains.</title>
        <authorList>
            <person name="Whitman W."/>
        </authorList>
    </citation>
    <scope>NUCLEOTIDE SEQUENCE [LARGE SCALE GENOMIC DNA]</scope>
    <source>
        <strain evidence="6 7">CECT 8488</strain>
    </source>
</reference>
<evidence type="ECO:0000256" key="3">
    <source>
        <dbReference type="ARBA" id="ARBA00023163"/>
    </source>
</evidence>
<protein>
    <submittedName>
        <fullName evidence="6">TetR family transcriptional regulator</fullName>
    </submittedName>
</protein>
<dbReference type="SUPFAM" id="SSF48498">
    <property type="entry name" value="Tetracyclin repressor-like, C-terminal domain"/>
    <property type="match status" value="1"/>
</dbReference>
<keyword evidence="7" id="KW-1185">Reference proteome</keyword>
<dbReference type="PRINTS" id="PR00455">
    <property type="entry name" value="HTHTETR"/>
</dbReference>
<comment type="caution">
    <text evidence="6">The sequence shown here is derived from an EMBL/GenBank/DDBJ whole genome shotgun (WGS) entry which is preliminary data.</text>
</comment>
<dbReference type="GO" id="GO:0003677">
    <property type="term" value="F:DNA binding"/>
    <property type="evidence" value="ECO:0007669"/>
    <property type="project" value="UniProtKB-UniRule"/>
</dbReference>
<gene>
    <name evidence="6" type="ORF">DFP90_10214</name>
</gene>
<evidence type="ECO:0000259" key="5">
    <source>
        <dbReference type="PROSITE" id="PS50977"/>
    </source>
</evidence>
<dbReference type="InterPro" id="IPR036271">
    <property type="entry name" value="Tet_transcr_reg_TetR-rel_C_sf"/>
</dbReference>
<dbReference type="InterPro" id="IPR009057">
    <property type="entry name" value="Homeodomain-like_sf"/>
</dbReference>
<dbReference type="Pfam" id="PF00440">
    <property type="entry name" value="TetR_N"/>
    <property type="match status" value="1"/>
</dbReference>
<evidence type="ECO:0000313" key="6">
    <source>
        <dbReference type="EMBL" id="RED51998.1"/>
    </source>
</evidence>
<dbReference type="RefSeq" id="WP_115935562.1">
    <property type="nucleotide sequence ID" value="NZ_QRDW01000002.1"/>
</dbReference>
<dbReference type="InterPro" id="IPR001647">
    <property type="entry name" value="HTH_TetR"/>
</dbReference>
<organism evidence="6 7">
    <name type="scientific">Aestuariispira insulae</name>
    <dbReference type="NCBI Taxonomy" id="1461337"/>
    <lineage>
        <taxon>Bacteria</taxon>
        <taxon>Pseudomonadati</taxon>
        <taxon>Pseudomonadota</taxon>
        <taxon>Alphaproteobacteria</taxon>
        <taxon>Rhodospirillales</taxon>
        <taxon>Kiloniellaceae</taxon>
        <taxon>Aestuariispira</taxon>
    </lineage>
</organism>
<dbReference type="Proteomes" id="UP000256845">
    <property type="component" value="Unassembled WGS sequence"/>
</dbReference>
<proteinExistence type="predicted"/>
<name>A0A3D9HR92_9PROT</name>
<feature type="DNA-binding region" description="H-T-H motif" evidence="4">
    <location>
        <begin position="24"/>
        <end position="43"/>
    </location>
</feature>
<dbReference type="AlphaFoldDB" id="A0A3D9HR92"/>
<dbReference type="OrthoDB" id="9809772at2"/>
<evidence type="ECO:0000256" key="4">
    <source>
        <dbReference type="PROSITE-ProRule" id="PRU00335"/>
    </source>
</evidence>
<keyword evidence="2 4" id="KW-0238">DNA-binding</keyword>
<accession>A0A3D9HR92</accession>
<evidence type="ECO:0000256" key="2">
    <source>
        <dbReference type="ARBA" id="ARBA00023125"/>
    </source>
</evidence>
<dbReference type="EMBL" id="QRDW01000002">
    <property type="protein sequence ID" value="RED51998.1"/>
    <property type="molecule type" value="Genomic_DNA"/>
</dbReference>
<keyword evidence="3" id="KW-0804">Transcription</keyword>
<dbReference type="SUPFAM" id="SSF46689">
    <property type="entry name" value="Homeodomain-like"/>
    <property type="match status" value="1"/>
</dbReference>
<dbReference type="Gene3D" id="1.10.357.10">
    <property type="entry name" value="Tetracycline Repressor, domain 2"/>
    <property type="match status" value="1"/>
</dbReference>
<dbReference type="PANTHER" id="PTHR47506:SF6">
    <property type="entry name" value="HTH-TYPE TRANSCRIPTIONAL REPRESSOR NEMR"/>
    <property type="match status" value="1"/>
</dbReference>
<evidence type="ECO:0000313" key="7">
    <source>
        <dbReference type="Proteomes" id="UP000256845"/>
    </source>
</evidence>
<dbReference type="PROSITE" id="PS50977">
    <property type="entry name" value="HTH_TETR_2"/>
    <property type="match status" value="1"/>
</dbReference>
<keyword evidence="1" id="KW-0805">Transcription regulation</keyword>
<dbReference type="PANTHER" id="PTHR47506">
    <property type="entry name" value="TRANSCRIPTIONAL REGULATORY PROTEIN"/>
    <property type="match status" value="1"/>
</dbReference>
<sequence>MSKANEILDVAEDMVQRQGYNGFSFRDIAETVGIKSASVHYHYPTKAALGSALAKRYTDRFLQGMPDSEDSSIQPLEKLTLYVSAFRNALMQDGKMCLCGMLGAESASLPKQVNTEVERFFQMNKGWLEALYRGVAEDRRLMSPAIWAMRTLATLEGAMIVARTMSDMEGFDLIAKSLLNEVSEASD</sequence>